<feature type="region of interest" description="Disordered" evidence="1">
    <location>
        <begin position="1"/>
        <end position="32"/>
    </location>
</feature>
<sequence length="32" mass="3532">MKTMKKTESKKDSDQGKCPSPSASPMLHIIVK</sequence>
<reference evidence="2" key="2">
    <citation type="journal article" date="2015" name="Fish Shellfish Immunol.">
        <title>Early steps in the European eel (Anguilla anguilla)-Vibrio vulnificus interaction in the gills: Role of the RtxA13 toxin.</title>
        <authorList>
            <person name="Callol A."/>
            <person name="Pajuelo D."/>
            <person name="Ebbesson L."/>
            <person name="Teles M."/>
            <person name="MacKenzie S."/>
            <person name="Amaro C."/>
        </authorList>
    </citation>
    <scope>NUCLEOTIDE SEQUENCE</scope>
</reference>
<name>A0A0E9T6J9_ANGAN</name>
<organism evidence="2">
    <name type="scientific">Anguilla anguilla</name>
    <name type="common">European freshwater eel</name>
    <name type="synonym">Muraena anguilla</name>
    <dbReference type="NCBI Taxonomy" id="7936"/>
    <lineage>
        <taxon>Eukaryota</taxon>
        <taxon>Metazoa</taxon>
        <taxon>Chordata</taxon>
        <taxon>Craniata</taxon>
        <taxon>Vertebrata</taxon>
        <taxon>Euteleostomi</taxon>
        <taxon>Actinopterygii</taxon>
        <taxon>Neopterygii</taxon>
        <taxon>Teleostei</taxon>
        <taxon>Anguilliformes</taxon>
        <taxon>Anguillidae</taxon>
        <taxon>Anguilla</taxon>
    </lineage>
</organism>
<evidence type="ECO:0000256" key="1">
    <source>
        <dbReference type="SAM" id="MobiDB-lite"/>
    </source>
</evidence>
<protein>
    <submittedName>
        <fullName evidence="2">Uncharacterized protein</fullName>
    </submittedName>
</protein>
<dbReference type="EMBL" id="GBXM01060007">
    <property type="protein sequence ID" value="JAH48570.1"/>
    <property type="molecule type" value="Transcribed_RNA"/>
</dbReference>
<proteinExistence type="predicted"/>
<accession>A0A0E9T6J9</accession>
<feature type="compositionally biased region" description="Basic and acidic residues" evidence="1">
    <location>
        <begin position="1"/>
        <end position="15"/>
    </location>
</feature>
<reference evidence="2" key="1">
    <citation type="submission" date="2014-11" db="EMBL/GenBank/DDBJ databases">
        <authorList>
            <person name="Amaro Gonzalez C."/>
        </authorList>
    </citation>
    <scope>NUCLEOTIDE SEQUENCE</scope>
</reference>
<evidence type="ECO:0000313" key="2">
    <source>
        <dbReference type="EMBL" id="JAH48570.1"/>
    </source>
</evidence>
<dbReference type="AlphaFoldDB" id="A0A0E9T6J9"/>